<proteinExistence type="predicted"/>
<reference evidence="1" key="2">
    <citation type="submission" date="2016-10" db="EMBL/GenBank/DDBJ databases">
        <authorList>
            <person name="de Groot N.N."/>
        </authorList>
    </citation>
    <scope>NUCLEOTIDE SEQUENCE</scope>
    <source>
        <strain evidence="1">HV00480</strain>
    </source>
</reference>
<organism evidence="1">
    <name type="scientific">Hommersandiophycus borowitzkae</name>
    <dbReference type="NCBI Taxonomy" id="268573"/>
    <lineage>
        <taxon>Eukaryota</taxon>
        <taxon>Rhodophyta</taxon>
        <taxon>Florideophyceae</taxon>
        <taxon>Nemaliophycidae</taxon>
        <taxon>Nemaliales</taxon>
        <taxon>Liagoraceae</taxon>
        <taxon>Hommersandiophycus</taxon>
    </lineage>
</organism>
<dbReference type="AlphaFoldDB" id="A0A1G4NTU1"/>
<name>A0A1G4NTU1_9FLOR</name>
<dbReference type="RefSeq" id="YP_009313859.1">
    <property type="nucleotide sequence ID" value="NC_031659.1"/>
</dbReference>
<gene>
    <name evidence="1" type="primary">ORF_7</name>
    <name evidence="1" type="ORF">HV00480_60</name>
</gene>
<accession>A0A1G4NTU1</accession>
<protein>
    <submittedName>
        <fullName evidence="1">Uncharacterized protein</fullName>
    </submittedName>
</protein>
<dbReference type="EMBL" id="LT622867">
    <property type="protein sequence ID" value="SCW22113.1"/>
    <property type="molecule type" value="Genomic_DNA"/>
</dbReference>
<dbReference type="GeneID" id="29999093"/>
<geneLocation type="chloroplast" evidence="1"/>
<keyword evidence="1" id="KW-0934">Plastid</keyword>
<reference evidence="1" key="1">
    <citation type="submission" date="2016-10" db="EMBL/GenBank/DDBJ databases">
        <title>Chloroplast genomes as a tool to resolve red algal phylogenies: a case study in the Nemaliales.</title>
        <authorList>
            <person name="Costa J.F."/>
            <person name="Lin S.M."/>
            <person name="Macaya E.C."/>
            <person name="Fernandez-Garcia C."/>
            <person name="Verbruggen H."/>
        </authorList>
    </citation>
    <scope>NUCLEOTIDE SEQUENCE</scope>
    <source>
        <strain evidence="1">HV00480</strain>
    </source>
</reference>
<keyword evidence="1" id="KW-0150">Chloroplast</keyword>
<evidence type="ECO:0000313" key="1">
    <source>
        <dbReference type="EMBL" id="SCW22113.1"/>
    </source>
</evidence>
<sequence>MIHFNIHSNFIKVWNHTFTPTSKSQIRTNKLIPQYIRVLLTNNGSFTRNSTIIYQQLTDIILVQEYTERYSPEIVDLNIKTYDTYQRKIWLTNTSSKKKLFLLNPIVLMI</sequence>